<dbReference type="EMBL" id="QUSY01000550">
    <property type="protein sequence ID" value="RHY28653.1"/>
    <property type="molecule type" value="Genomic_DNA"/>
</dbReference>
<feature type="signal peptide" evidence="1">
    <location>
        <begin position="1"/>
        <end position="20"/>
    </location>
</feature>
<name>A0A024TUP5_9STRA</name>
<proteinExistence type="predicted"/>
<dbReference type="VEuPathDB" id="FungiDB:H310_09593"/>
<keyword evidence="4" id="KW-1185">Reference proteome</keyword>
<keyword evidence="1" id="KW-0732">Signal</keyword>
<evidence type="ECO:0000313" key="4">
    <source>
        <dbReference type="Proteomes" id="UP000285060"/>
    </source>
</evidence>
<dbReference type="GeneID" id="20086643"/>
<reference evidence="3 4" key="2">
    <citation type="submission" date="2018-08" db="EMBL/GenBank/DDBJ databases">
        <title>Aphanomyces genome sequencing and annotation.</title>
        <authorList>
            <person name="Minardi D."/>
            <person name="Oidtmann B."/>
            <person name="Van Der Giezen M."/>
            <person name="Studholme D.J."/>
        </authorList>
    </citation>
    <scope>NUCLEOTIDE SEQUENCE [LARGE SCALE GENOMIC DNA]</scope>
    <source>
        <strain evidence="3 4">NJM0002</strain>
    </source>
</reference>
<feature type="chain" id="PRO_5038206431" evidence="1">
    <location>
        <begin position="21"/>
        <end position="181"/>
    </location>
</feature>
<sequence length="181" mass="19325">MAHVLRWLLLVACLVLQVTCELPTDLRVRREMVPVGKPHPNANGEIVQDTQEVITVVDPEEEKENRDKQASGVVVKGGKFKARRQFIFTGIAAVVKGVTLAAKLTKAVSVGAKAVKVGATAAKMGKVATGAGKVAAKAKKVGAVLNKVQGVANKVHKVANNVRNGINHVRNAVQRPRGRRH</sequence>
<dbReference type="AlphaFoldDB" id="A0A024TUP5"/>
<protein>
    <submittedName>
        <fullName evidence="2">Uncharacterized protein</fullName>
    </submittedName>
</protein>
<evidence type="ECO:0000313" key="3">
    <source>
        <dbReference type="EMBL" id="RHY28653.1"/>
    </source>
</evidence>
<reference evidence="2" key="1">
    <citation type="submission" date="2013-12" db="EMBL/GenBank/DDBJ databases">
        <title>The Genome Sequence of Aphanomyces invadans NJM9701.</title>
        <authorList>
            <consortium name="The Broad Institute Genomics Platform"/>
            <person name="Russ C."/>
            <person name="Tyler B."/>
            <person name="van West P."/>
            <person name="Dieguez-Uribeondo J."/>
            <person name="Young S.K."/>
            <person name="Zeng Q."/>
            <person name="Gargeya S."/>
            <person name="Fitzgerald M."/>
            <person name="Abouelleil A."/>
            <person name="Alvarado L."/>
            <person name="Chapman S.B."/>
            <person name="Gainer-Dewar J."/>
            <person name="Goldberg J."/>
            <person name="Griggs A."/>
            <person name="Gujja S."/>
            <person name="Hansen M."/>
            <person name="Howarth C."/>
            <person name="Imamovic A."/>
            <person name="Ireland A."/>
            <person name="Larimer J."/>
            <person name="McCowan C."/>
            <person name="Murphy C."/>
            <person name="Pearson M."/>
            <person name="Poon T.W."/>
            <person name="Priest M."/>
            <person name="Roberts A."/>
            <person name="Saif S."/>
            <person name="Shea T."/>
            <person name="Sykes S."/>
            <person name="Wortman J."/>
            <person name="Nusbaum C."/>
            <person name="Birren B."/>
        </authorList>
    </citation>
    <scope>NUCLEOTIDE SEQUENCE [LARGE SCALE GENOMIC DNA]</scope>
    <source>
        <strain evidence="2">NJM9701</strain>
    </source>
</reference>
<dbReference type="Proteomes" id="UP000285060">
    <property type="component" value="Unassembled WGS sequence"/>
</dbReference>
<dbReference type="RefSeq" id="XP_008873918.1">
    <property type="nucleotide sequence ID" value="XM_008875696.1"/>
</dbReference>
<dbReference type="EMBL" id="KI913972">
    <property type="protein sequence ID" value="ETV97709.1"/>
    <property type="molecule type" value="Genomic_DNA"/>
</dbReference>
<evidence type="ECO:0000313" key="2">
    <source>
        <dbReference type="EMBL" id="ETV97709.1"/>
    </source>
</evidence>
<evidence type="ECO:0000256" key="1">
    <source>
        <dbReference type="SAM" id="SignalP"/>
    </source>
</evidence>
<dbReference type="OrthoDB" id="10254842at2759"/>
<gene>
    <name evidence="3" type="ORF">DYB32_006272</name>
    <name evidence="2" type="ORF">H310_09593</name>
</gene>
<organism evidence="2">
    <name type="scientific">Aphanomyces invadans</name>
    <dbReference type="NCBI Taxonomy" id="157072"/>
    <lineage>
        <taxon>Eukaryota</taxon>
        <taxon>Sar</taxon>
        <taxon>Stramenopiles</taxon>
        <taxon>Oomycota</taxon>
        <taxon>Saprolegniomycetes</taxon>
        <taxon>Saprolegniales</taxon>
        <taxon>Verrucalvaceae</taxon>
        <taxon>Aphanomyces</taxon>
    </lineage>
</organism>
<accession>A0A024TUP5</accession>